<keyword evidence="2 5" id="KW-0378">Hydrolase</keyword>
<evidence type="ECO:0000256" key="4">
    <source>
        <dbReference type="ARBA" id="ARBA00022840"/>
    </source>
</evidence>
<evidence type="ECO:0000256" key="5">
    <source>
        <dbReference type="PROSITE-ProRule" id="PRU00560"/>
    </source>
</evidence>
<dbReference type="HOGENOM" id="CLU_001378_0_0_1"/>
<evidence type="ECO:0000256" key="2">
    <source>
        <dbReference type="ARBA" id="ARBA00022801"/>
    </source>
</evidence>
<dbReference type="Proteomes" id="UP000054166">
    <property type="component" value="Unassembled WGS sequence"/>
</dbReference>
<dbReference type="Gene3D" id="3.40.50.300">
    <property type="entry name" value="P-loop containing nucleotide triphosphate hydrolases"/>
    <property type="match status" value="2"/>
</dbReference>
<sequence>SLLEISTAPEHPDPEAVVDVSNITSSSAYPMVQPMKAALYFDNAVGFGDWTILLNNRATQNLREARRTDAKHFGIIVKKMKELSNGHFSDDNQKRLNGPSVDIPIYEAKMTRDQRLVVERQGSSPFHCSLHNTITNPLVQTVLRIFGIYTHAQLGRRIWASMGTQLARKGKEYRRRCNFRKKPHHARDNVFMPESFPVQVPADGEPEGSVLDLPREDLDEASNTCLEKFVTFSQALLNCIIADLDATHVFSVTQQEKEIIEHNSSCYVVGRSGTGKTTTMLFKMLGIERAWAMNSADDLPKPRQLFITQSRVLAGKVEGYFSKLMESLATGSYSPRELANIAKNKQALRGEEELVHIDDKVNWRDDLPERFSLLEERHFPLFITFDHVTSFYDTEYSVHGRGTNAALFDAHDIGPRWHGSHVSYQVFLQAYWPHFSQSLTKGLARYSDVLAGVIKGSEKALTCREGFLDQESYDALSCRAHSTFASHRSTVYAIFLSYLQRKRNRGEHDAADRTHRILNDLLEKGVPGEKIDFLYVDEVQDNLLIDALLLRTLCRNPSGLFWAGDTAQTISFGSSFRFDDLKAFLHRVEERNMCTGENPRKAMQPRSFQLAVNYRSHGGIVNCAHSIIDLITSFWPYAIDNLVPEKGIVDGAKPVFFHGWNKETLRYEQFLFGDSGSRIEFGARQCILVRDQAAENKLRAEIGNIGSIMTLYDSKGLEFDDVLLYNFFEDSTVDVSQWRVVLNALNLHRAPRFDETRHAGVCSELKFLYVAITRARKHVWIFDCSEKGEPMRIFWTGRDQVQSCPPGADVPRFAVSSTPEEWAESGEYLFEHKQFTHSMRCFERAGMHHKVAVANAYSLREQAQTIPLDHRQSENSSSKAAFLVAAKAFIDCAVTAAKEKRTYYRIAGDCFSSHGDNEKAAQAYLNAEEYTLAAQLYRMDGRFEDAIHVIEDHREKMEPDVVENILGVIRLVYFRNFEQDKTTKTSISKATELFDTAEEALDFVAEYELDVARATLLQIGGRPADAAEVHIAEGHTVEGIQIFLENLTDEDCTRHAVDHVLRALWQHLSFGVSATDADVDPLLGHWLGLAAKLDDKLLEPSDRDELSMFQAIVSGNSDRLQQLGLIFQKNQNKAAALLCLDHIFNTPPRIQGATIQHTISSLAMFYSYSRLLHDIANLADPCHDPLVQKLFAFQVSREDMFSIFRSASLHREVDEQQERLFHEKDGKLSVSRGDLSRILKVYLGERLQSRIMEENDICRRAKVFSPCLNALLGTCARPDCPRDHVDPAILNPDWYNHRVRIHLQQILVFQNLHFVNLGTERQRMYVWLNAYMNGRYWLDRLYEALNPYFYAYGCRANLDLTLIPEAERGFAVVQDWVRHTFYTNDPNKSWPAFLTTFMRSAILSFDYNRKGAFEYIHNSPCMYRRPPPSLVRKDYNVYVVKDLITCLHGDQPWCLSAGVIFVRHVVQEMLPINISLLCDFVENVCGSLVMSRRLQQTSTLHDVTLPRSWFLALSENMNKSITRDTGLHSMLVEPLVTLMGRLHTARPSSSDHLLHENYTLSMWFGHMRNVFISRLCRALCLLGYNFRNDELRERIRQGITSLNKHDRPLPSLYRRYFEANHWGGLVSAVRRSTDSSPMDCIVQLYHENRIQGPTIQGVRRILFKTLDQIPSLLGFTAQATSALKLDQRIGTIPPVSSHVPMSRVDEPSQDATLLAEETVQAEDAVEELELDPTVDAETLAQSMNTARVQHVVDAPSQEQIEAACTIQTMYRRNLLRRHRGTRTKLSDARRRFFIECWAESEKMTWPHRYYRLLFLGPLPHLLLCLERANTIAFESKVKAKRALFSATNLQIEHAQKKMNLASRILKELHRLQKTLEPKAAVHMHRDLSTLKACVEEAVILIRGLSCAHELQEDLDLAVKGIVTETSETRKKRQKPALCMDDDDM</sequence>
<dbReference type="GO" id="GO:0016787">
    <property type="term" value="F:hydrolase activity"/>
    <property type="evidence" value="ECO:0007669"/>
    <property type="project" value="UniProtKB-UniRule"/>
</dbReference>
<evidence type="ECO:0000256" key="3">
    <source>
        <dbReference type="ARBA" id="ARBA00022806"/>
    </source>
</evidence>
<dbReference type="Pfam" id="PF13361">
    <property type="entry name" value="UvrD_C"/>
    <property type="match status" value="1"/>
</dbReference>
<name>A0A0C3FL11_PILCF</name>
<protein>
    <recommendedName>
        <fullName evidence="6">UvrD-like helicase ATP-binding domain-containing protein</fullName>
    </recommendedName>
</protein>
<feature type="binding site" evidence="5">
    <location>
        <begin position="270"/>
        <end position="277"/>
    </location>
    <ligand>
        <name>ATP</name>
        <dbReference type="ChEBI" id="CHEBI:30616"/>
    </ligand>
</feature>
<dbReference type="EMBL" id="KN832987">
    <property type="protein sequence ID" value="KIM84760.1"/>
    <property type="molecule type" value="Genomic_DNA"/>
</dbReference>
<dbReference type="GO" id="GO:0004386">
    <property type="term" value="F:helicase activity"/>
    <property type="evidence" value="ECO:0007669"/>
    <property type="project" value="UniProtKB-UniRule"/>
</dbReference>
<organism evidence="7 8">
    <name type="scientific">Piloderma croceum (strain F 1598)</name>
    <dbReference type="NCBI Taxonomy" id="765440"/>
    <lineage>
        <taxon>Eukaryota</taxon>
        <taxon>Fungi</taxon>
        <taxon>Dikarya</taxon>
        <taxon>Basidiomycota</taxon>
        <taxon>Agaricomycotina</taxon>
        <taxon>Agaricomycetes</taxon>
        <taxon>Agaricomycetidae</taxon>
        <taxon>Atheliales</taxon>
        <taxon>Atheliaceae</taxon>
        <taxon>Piloderma</taxon>
    </lineage>
</organism>
<keyword evidence="3 5" id="KW-0347">Helicase</keyword>
<reference evidence="7 8" key="1">
    <citation type="submission" date="2014-04" db="EMBL/GenBank/DDBJ databases">
        <authorList>
            <consortium name="DOE Joint Genome Institute"/>
            <person name="Kuo A."/>
            <person name="Tarkka M."/>
            <person name="Buscot F."/>
            <person name="Kohler A."/>
            <person name="Nagy L.G."/>
            <person name="Floudas D."/>
            <person name="Copeland A."/>
            <person name="Barry K.W."/>
            <person name="Cichocki N."/>
            <person name="Veneault-Fourrey C."/>
            <person name="LaButti K."/>
            <person name="Lindquist E.A."/>
            <person name="Lipzen A."/>
            <person name="Lundell T."/>
            <person name="Morin E."/>
            <person name="Murat C."/>
            <person name="Sun H."/>
            <person name="Tunlid A."/>
            <person name="Henrissat B."/>
            <person name="Grigoriev I.V."/>
            <person name="Hibbett D.S."/>
            <person name="Martin F."/>
            <person name="Nordberg H.P."/>
            <person name="Cantor M.N."/>
            <person name="Hua S.X."/>
        </authorList>
    </citation>
    <scope>NUCLEOTIDE SEQUENCE [LARGE SCALE GENOMIC DNA]</scope>
    <source>
        <strain evidence="7 8">F 1598</strain>
    </source>
</reference>
<dbReference type="PANTHER" id="PTHR21529:SF4">
    <property type="entry name" value="TPR AND ANKYRIN REPEAT-CONTAINING PROTEIN 1"/>
    <property type="match status" value="1"/>
</dbReference>
<proteinExistence type="predicted"/>
<gene>
    <name evidence="7" type="ORF">PILCRDRAFT_67448</name>
</gene>
<dbReference type="Pfam" id="PF00580">
    <property type="entry name" value="UvrD-helicase"/>
    <property type="match status" value="1"/>
</dbReference>
<dbReference type="InParanoid" id="A0A0C3FL11"/>
<dbReference type="InterPro" id="IPR014016">
    <property type="entry name" value="UvrD-like_ATP-bd"/>
</dbReference>
<keyword evidence="4 5" id="KW-0067">ATP-binding</keyword>
<evidence type="ECO:0000256" key="1">
    <source>
        <dbReference type="ARBA" id="ARBA00022741"/>
    </source>
</evidence>
<dbReference type="STRING" id="765440.A0A0C3FL11"/>
<accession>A0A0C3FL11</accession>
<dbReference type="PANTHER" id="PTHR21529">
    <property type="entry name" value="MAMMARY TURMOR VIRUS RECEPTOR HOMOLOG 1, 2 MTVR1, 2"/>
    <property type="match status" value="1"/>
</dbReference>
<dbReference type="PROSITE" id="PS51198">
    <property type="entry name" value="UVRD_HELICASE_ATP_BIND"/>
    <property type="match status" value="1"/>
</dbReference>
<evidence type="ECO:0000259" key="6">
    <source>
        <dbReference type="PROSITE" id="PS51198"/>
    </source>
</evidence>
<dbReference type="InterPro" id="IPR014017">
    <property type="entry name" value="DNA_helicase_UvrD-like_C"/>
</dbReference>
<feature type="non-terminal residue" evidence="7">
    <location>
        <position position="1"/>
    </location>
</feature>
<dbReference type="SUPFAM" id="SSF52540">
    <property type="entry name" value="P-loop containing nucleoside triphosphate hydrolases"/>
    <property type="match status" value="1"/>
</dbReference>
<keyword evidence="8" id="KW-1185">Reference proteome</keyword>
<keyword evidence="1 5" id="KW-0547">Nucleotide-binding</keyword>
<reference evidence="8" key="2">
    <citation type="submission" date="2015-01" db="EMBL/GenBank/DDBJ databases">
        <title>Evolutionary Origins and Diversification of the Mycorrhizal Mutualists.</title>
        <authorList>
            <consortium name="DOE Joint Genome Institute"/>
            <consortium name="Mycorrhizal Genomics Consortium"/>
            <person name="Kohler A."/>
            <person name="Kuo A."/>
            <person name="Nagy L.G."/>
            <person name="Floudas D."/>
            <person name="Copeland A."/>
            <person name="Barry K.W."/>
            <person name="Cichocki N."/>
            <person name="Veneault-Fourrey C."/>
            <person name="LaButti K."/>
            <person name="Lindquist E.A."/>
            <person name="Lipzen A."/>
            <person name="Lundell T."/>
            <person name="Morin E."/>
            <person name="Murat C."/>
            <person name="Riley R."/>
            <person name="Ohm R."/>
            <person name="Sun H."/>
            <person name="Tunlid A."/>
            <person name="Henrissat B."/>
            <person name="Grigoriev I.V."/>
            <person name="Hibbett D.S."/>
            <person name="Martin F."/>
        </authorList>
    </citation>
    <scope>NUCLEOTIDE SEQUENCE [LARGE SCALE GENOMIC DNA]</scope>
    <source>
        <strain evidence="8">F 1598</strain>
    </source>
</reference>
<dbReference type="OrthoDB" id="3156807at2759"/>
<dbReference type="InterPro" id="IPR039904">
    <property type="entry name" value="TRANK1"/>
</dbReference>
<evidence type="ECO:0000313" key="8">
    <source>
        <dbReference type="Proteomes" id="UP000054166"/>
    </source>
</evidence>
<dbReference type="InterPro" id="IPR027417">
    <property type="entry name" value="P-loop_NTPase"/>
</dbReference>
<evidence type="ECO:0000313" key="7">
    <source>
        <dbReference type="EMBL" id="KIM84760.1"/>
    </source>
</evidence>
<dbReference type="GO" id="GO:0005524">
    <property type="term" value="F:ATP binding"/>
    <property type="evidence" value="ECO:0007669"/>
    <property type="project" value="UniProtKB-UniRule"/>
</dbReference>
<feature type="domain" description="UvrD-like helicase ATP-binding" evidence="6">
    <location>
        <begin position="249"/>
        <end position="617"/>
    </location>
</feature>